<evidence type="ECO:0000259" key="13">
    <source>
        <dbReference type="Pfam" id="PF02394"/>
    </source>
</evidence>
<dbReference type="GO" id="GO:0006955">
    <property type="term" value="P:immune response"/>
    <property type="evidence" value="ECO:0007669"/>
    <property type="project" value="InterPro"/>
</dbReference>
<evidence type="ECO:0000256" key="12">
    <source>
        <dbReference type="ARBA" id="ARBA00023246"/>
    </source>
</evidence>
<sequence>MEITRKVVSGYSFGKTVLHVVAVQKLRKGISYCPRRFQDTDVQNLLNDIFVQEEEILTSTKAFVAPKYKLLGTKECTMRDRQNKCMTLHQNPEGAQLVAIYLNGVNIQREEKISMSFYTARNLDISEKRPVALGLGGKNLYLACSLEDSEPQLQLENIQIPTHEPRVLTHDRRVPTHERRALKWVEQSINNISGVKDEELPRFLFLKSENVSTSSFESAAYPGWYISTSQAENSLVGVKPQVDQKYIREFLVLP</sequence>
<keyword evidence="7" id="KW-0202">Cytokine</keyword>
<dbReference type="GO" id="GO:0051781">
    <property type="term" value="P:positive regulation of cell division"/>
    <property type="evidence" value="ECO:0007669"/>
    <property type="project" value="UniProtKB-KW"/>
</dbReference>
<dbReference type="GO" id="GO:0001660">
    <property type="term" value="P:fever generation"/>
    <property type="evidence" value="ECO:0007669"/>
    <property type="project" value="UniProtKB-KW"/>
</dbReference>
<dbReference type="GO" id="GO:0005125">
    <property type="term" value="F:cytokine activity"/>
    <property type="evidence" value="ECO:0007669"/>
    <property type="project" value="UniProtKB-KW"/>
</dbReference>
<evidence type="ECO:0000256" key="2">
    <source>
        <dbReference type="ARBA" id="ARBA00004514"/>
    </source>
</evidence>
<dbReference type="GO" id="GO:0019221">
    <property type="term" value="P:cytokine-mediated signaling pathway"/>
    <property type="evidence" value="ECO:0007669"/>
    <property type="project" value="TreeGrafter"/>
</dbReference>
<keyword evidence="15" id="KW-1185">Reference proteome</keyword>
<evidence type="ECO:0000256" key="8">
    <source>
        <dbReference type="ARBA" id="ARBA00022525"/>
    </source>
</evidence>
<reference evidence="14" key="1">
    <citation type="submission" date="2022-03" db="EMBL/GenBank/DDBJ databases">
        <authorList>
            <person name="Alioto T."/>
            <person name="Alioto T."/>
            <person name="Gomez Garrido J."/>
        </authorList>
    </citation>
    <scope>NUCLEOTIDE SEQUENCE</scope>
</reference>
<dbReference type="GO" id="GO:0005149">
    <property type="term" value="F:interleukin-1 receptor binding"/>
    <property type="evidence" value="ECO:0007669"/>
    <property type="project" value="InterPro"/>
</dbReference>
<evidence type="ECO:0000313" key="14">
    <source>
        <dbReference type="EMBL" id="CAH2274917.1"/>
    </source>
</evidence>
<dbReference type="SUPFAM" id="SSF50353">
    <property type="entry name" value="Cytokine"/>
    <property type="match status" value="1"/>
</dbReference>
<evidence type="ECO:0000256" key="1">
    <source>
        <dbReference type="ARBA" id="ARBA00004371"/>
    </source>
</evidence>
<dbReference type="PROSITE" id="PS00253">
    <property type="entry name" value="INTERLEUKIN_1"/>
    <property type="match status" value="1"/>
</dbReference>
<comment type="similarity">
    <text evidence="4">Belongs to the IL-1 family.</text>
</comment>
<dbReference type="EMBL" id="OW240914">
    <property type="protein sequence ID" value="CAH2274917.1"/>
    <property type="molecule type" value="Genomic_DNA"/>
</dbReference>
<keyword evidence="9" id="KW-0666">Pyrogen</keyword>
<dbReference type="GO" id="GO:0005615">
    <property type="term" value="C:extracellular space"/>
    <property type="evidence" value="ECO:0007669"/>
    <property type="project" value="UniProtKB-KW"/>
</dbReference>
<evidence type="ECO:0000256" key="4">
    <source>
        <dbReference type="ARBA" id="ARBA00010448"/>
    </source>
</evidence>
<evidence type="ECO:0000256" key="6">
    <source>
        <dbReference type="ARBA" id="ARBA00022490"/>
    </source>
</evidence>
<keyword evidence="6" id="KW-0963">Cytoplasm</keyword>
<dbReference type="AlphaFoldDB" id="A0AAD1RQ88"/>
<name>A0AAD1RQ88_PELCU</name>
<dbReference type="GO" id="GO:0010628">
    <property type="term" value="P:positive regulation of gene expression"/>
    <property type="evidence" value="ECO:0007669"/>
    <property type="project" value="TreeGrafter"/>
</dbReference>
<dbReference type="InterPro" id="IPR000975">
    <property type="entry name" value="IL-1_fam"/>
</dbReference>
<dbReference type="InterPro" id="IPR008996">
    <property type="entry name" value="IL1/FGF"/>
</dbReference>
<keyword evidence="8" id="KW-0964">Secreted</keyword>
<dbReference type="Pfam" id="PF02394">
    <property type="entry name" value="IL1_propep"/>
    <property type="match status" value="1"/>
</dbReference>
<dbReference type="GO" id="GO:0005829">
    <property type="term" value="C:cytosol"/>
    <property type="evidence" value="ECO:0007669"/>
    <property type="project" value="UniProtKB-SubCell"/>
</dbReference>
<keyword evidence="12" id="KW-0497">Mitogen</keyword>
<dbReference type="SMART" id="SM00125">
    <property type="entry name" value="IL1"/>
    <property type="match status" value="1"/>
</dbReference>
<protein>
    <recommendedName>
        <fullName evidence="5">Interleukin-1 beta</fullName>
    </recommendedName>
</protein>
<keyword evidence="10" id="KW-0395">Inflammatory response</keyword>
<dbReference type="PRINTS" id="PR01359">
    <property type="entry name" value="INTRLEUKIN1B"/>
</dbReference>
<dbReference type="InterPro" id="IPR003502">
    <property type="entry name" value="IL-1_propep"/>
</dbReference>
<evidence type="ECO:0000256" key="7">
    <source>
        <dbReference type="ARBA" id="ARBA00022514"/>
    </source>
</evidence>
<dbReference type="PANTHER" id="PTHR10078">
    <property type="entry name" value="INTERLEUKIN-1 FAMILY MEMBER"/>
    <property type="match status" value="1"/>
</dbReference>
<evidence type="ECO:0000256" key="9">
    <source>
        <dbReference type="ARBA" id="ARBA00022620"/>
    </source>
</evidence>
<dbReference type="PRINTS" id="PR01357">
    <property type="entry name" value="INTRLEUKN1AB"/>
</dbReference>
<gene>
    <name evidence="14" type="ORF">PECUL_23A007314</name>
</gene>
<dbReference type="PANTHER" id="PTHR10078:SF30">
    <property type="entry name" value="INTERLEUKIN-1 BETA"/>
    <property type="match status" value="1"/>
</dbReference>
<dbReference type="Proteomes" id="UP001295444">
    <property type="component" value="Chromosome 03"/>
</dbReference>
<accession>A0AAD1RQ88</accession>
<dbReference type="GO" id="GO:0005764">
    <property type="term" value="C:lysosome"/>
    <property type="evidence" value="ECO:0007669"/>
    <property type="project" value="UniProtKB-SubCell"/>
</dbReference>
<organism evidence="14 15">
    <name type="scientific">Pelobates cultripes</name>
    <name type="common">Western spadefoot toad</name>
    <dbReference type="NCBI Taxonomy" id="61616"/>
    <lineage>
        <taxon>Eukaryota</taxon>
        <taxon>Metazoa</taxon>
        <taxon>Chordata</taxon>
        <taxon>Craniata</taxon>
        <taxon>Vertebrata</taxon>
        <taxon>Euteleostomi</taxon>
        <taxon>Amphibia</taxon>
        <taxon>Batrachia</taxon>
        <taxon>Anura</taxon>
        <taxon>Pelobatoidea</taxon>
        <taxon>Pelobatidae</taxon>
        <taxon>Pelobates</taxon>
    </lineage>
</organism>
<dbReference type="Gene3D" id="2.80.10.50">
    <property type="match status" value="2"/>
</dbReference>
<keyword evidence="11" id="KW-0458">Lysosome</keyword>
<evidence type="ECO:0000256" key="10">
    <source>
        <dbReference type="ARBA" id="ARBA00023198"/>
    </source>
</evidence>
<evidence type="ECO:0000256" key="3">
    <source>
        <dbReference type="ARBA" id="ARBA00004550"/>
    </source>
</evidence>
<dbReference type="InterPro" id="IPR020877">
    <property type="entry name" value="IL-1_CS"/>
</dbReference>
<dbReference type="GO" id="GO:0071222">
    <property type="term" value="P:cellular response to lipopolysaccharide"/>
    <property type="evidence" value="ECO:0007669"/>
    <property type="project" value="TreeGrafter"/>
</dbReference>
<evidence type="ECO:0000313" key="15">
    <source>
        <dbReference type="Proteomes" id="UP001295444"/>
    </source>
</evidence>
<dbReference type="Pfam" id="PF00340">
    <property type="entry name" value="IL1"/>
    <property type="match status" value="2"/>
</dbReference>
<evidence type="ECO:0000256" key="5">
    <source>
        <dbReference type="ARBA" id="ARBA00014702"/>
    </source>
</evidence>
<feature type="domain" description="Interleukin-1 propeptide" evidence="13">
    <location>
        <begin position="10"/>
        <end position="53"/>
    </location>
</feature>
<evidence type="ECO:0000256" key="11">
    <source>
        <dbReference type="ARBA" id="ARBA00023228"/>
    </source>
</evidence>
<comment type="subcellular location">
    <subcellularLocation>
        <location evidence="2">Cytoplasm</location>
        <location evidence="2">Cytosol</location>
    </subcellularLocation>
    <subcellularLocation>
        <location evidence="1">Lysosome</location>
    </subcellularLocation>
    <subcellularLocation>
        <location evidence="3">Secreted</location>
        <location evidence="3">Extracellular exosome</location>
    </subcellularLocation>
</comment>
<proteinExistence type="inferred from homology"/>